<keyword evidence="1" id="KW-1185">Reference proteome</keyword>
<reference evidence="2" key="1">
    <citation type="submission" date="2022-11" db="UniProtKB">
        <authorList>
            <consortium name="WormBaseParasite"/>
        </authorList>
    </citation>
    <scope>IDENTIFICATION</scope>
</reference>
<evidence type="ECO:0000313" key="2">
    <source>
        <dbReference type="WBParaSite" id="nRc.2.0.1.t43578-RA"/>
    </source>
</evidence>
<sequence>MEISDRKIPNAFDKLRNVKHRILKIYPMLTLVATEIKKKFCGMQWEGAQRRPHRTSSVLLCLLPVFLAVTFHSCGDHYKNENKNEYNKVHGSH</sequence>
<accession>A0A915L1E8</accession>
<protein>
    <submittedName>
        <fullName evidence="2">Uncharacterized protein</fullName>
    </submittedName>
</protein>
<evidence type="ECO:0000313" key="1">
    <source>
        <dbReference type="Proteomes" id="UP000887565"/>
    </source>
</evidence>
<name>A0A915L1E8_ROMCU</name>
<organism evidence="1 2">
    <name type="scientific">Romanomermis culicivorax</name>
    <name type="common">Nematode worm</name>
    <dbReference type="NCBI Taxonomy" id="13658"/>
    <lineage>
        <taxon>Eukaryota</taxon>
        <taxon>Metazoa</taxon>
        <taxon>Ecdysozoa</taxon>
        <taxon>Nematoda</taxon>
        <taxon>Enoplea</taxon>
        <taxon>Dorylaimia</taxon>
        <taxon>Mermithida</taxon>
        <taxon>Mermithoidea</taxon>
        <taxon>Mermithidae</taxon>
        <taxon>Romanomermis</taxon>
    </lineage>
</organism>
<dbReference type="Proteomes" id="UP000887565">
    <property type="component" value="Unplaced"/>
</dbReference>
<dbReference type="WBParaSite" id="nRc.2.0.1.t43578-RA">
    <property type="protein sequence ID" value="nRc.2.0.1.t43578-RA"/>
    <property type="gene ID" value="nRc.2.0.1.g43578"/>
</dbReference>
<proteinExistence type="predicted"/>
<dbReference type="AlphaFoldDB" id="A0A915L1E8"/>